<feature type="compositionally biased region" description="Basic and acidic residues" evidence="1">
    <location>
        <begin position="145"/>
        <end position="156"/>
    </location>
</feature>
<evidence type="ECO:0000256" key="1">
    <source>
        <dbReference type="SAM" id="MobiDB-lite"/>
    </source>
</evidence>
<gene>
    <name evidence="2" type="ORF">chiPu_0030414</name>
</gene>
<organism evidence="2 3">
    <name type="scientific">Chiloscyllium punctatum</name>
    <name type="common">Brownbanded bambooshark</name>
    <name type="synonym">Hemiscyllium punctatum</name>
    <dbReference type="NCBI Taxonomy" id="137246"/>
    <lineage>
        <taxon>Eukaryota</taxon>
        <taxon>Metazoa</taxon>
        <taxon>Chordata</taxon>
        <taxon>Craniata</taxon>
        <taxon>Vertebrata</taxon>
        <taxon>Chondrichthyes</taxon>
        <taxon>Elasmobranchii</taxon>
        <taxon>Galeomorphii</taxon>
        <taxon>Galeoidea</taxon>
        <taxon>Orectolobiformes</taxon>
        <taxon>Hemiscylliidae</taxon>
        <taxon>Chiloscyllium</taxon>
    </lineage>
</organism>
<protein>
    <submittedName>
        <fullName evidence="2">Uncharacterized protein</fullName>
    </submittedName>
</protein>
<name>A0A401TV69_CHIPU</name>
<feature type="region of interest" description="Disordered" evidence="1">
    <location>
        <begin position="1"/>
        <end position="44"/>
    </location>
</feature>
<dbReference type="Proteomes" id="UP000287033">
    <property type="component" value="Unassembled WGS sequence"/>
</dbReference>
<sequence length="213" mass="24296">TIGPGQRPCGNRKRYRDESRQGAHPEHRTDAKQQNVENPVDGIFRLRDCKDEKRSRTSHPMHQADQQRAPAETMLMFVRTLLMGDRFIDVAVDMEVFRTVVMAVLVKMHAVAPQSPKNVGTQADQHHAHRSLERARQLLRNCVTNHDRGTGKDEQGQRVAKSPRQTVLDDITDIGPPGSNARHRRDMIGFERMLHSEQETESKDPEHALSDFV</sequence>
<feature type="compositionally biased region" description="Basic and acidic residues" evidence="1">
    <location>
        <begin position="15"/>
        <end position="31"/>
    </location>
</feature>
<feature type="non-terminal residue" evidence="2">
    <location>
        <position position="1"/>
    </location>
</feature>
<evidence type="ECO:0000313" key="3">
    <source>
        <dbReference type="Proteomes" id="UP000287033"/>
    </source>
</evidence>
<dbReference type="EMBL" id="BEZZ01182382">
    <property type="protein sequence ID" value="GCC46518.1"/>
    <property type="molecule type" value="Genomic_DNA"/>
</dbReference>
<comment type="caution">
    <text evidence="2">The sequence shown here is derived from an EMBL/GenBank/DDBJ whole genome shotgun (WGS) entry which is preliminary data.</text>
</comment>
<reference evidence="2 3" key="1">
    <citation type="journal article" date="2018" name="Nat. Ecol. Evol.">
        <title>Shark genomes provide insights into elasmobranch evolution and the origin of vertebrates.</title>
        <authorList>
            <person name="Hara Y"/>
            <person name="Yamaguchi K"/>
            <person name="Onimaru K"/>
            <person name="Kadota M"/>
            <person name="Koyanagi M"/>
            <person name="Keeley SD"/>
            <person name="Tatsumi K"/>
            <person name="Tanaka K"/>
            <person name="Motone F"/>
            <person name="Kageyama Y"/>
            <person name="Nozu R"/>
            <person name="Adachi N"/>
            <person name="Nishimura O"/>
            <person name="Nakagawa R"/>
            <person name="Tanegashima C"/>
            <person name="Kiyatake I"/>
            <person name="Matsumoto R"/>
            <person name="Murakumo K"/>
            <person name="Nishida K"/>
            <person name="Terakita A"/>
            <person name="Kuratani S"/>
            <person name="Sato K"/>
            <person name="Hyodo S Kuraku.S."/>
        </authorList>
    </citation>
    <scope>NUCLEOTIDE SEQUENCE [LARGE SCALE GENOMIC DNA]</scope>
</reference>
<evidence type="ECO:0000313" key="2">
    <source>
        <dbReference type="EMBL" id="GCC46518.1"/>
    </source>
</evidence>
<feature type="region of interest" description="Disordered" evidence="1">
    <location>
        <begin position="145"/>
        <end position="182"/>
    </location>
</feature>
<keyword evidence="3" id="KW-1185">Reference proteome</keyword>
<proteinExistence type="predicted"/>
<accession>A0A401TV69</accession>
<feature type="region of interest" description="Disordered" evidence="1">
    <location>
        <begin position="194"/>
        <end position="213"/>
    </location>
</feature>
<dbReference type="AlphaFoldDB" id="A0A401TV69"/>